<dbReference type="EMBL" id="OX451740">
    <property type="protein sequence ID" value="CAI8613445.1"/>
    <property type="molecule type" value="Genomic_DNA"/>
</dbReference>
<accession>A0AAV1AT01</accession>
<feature type="compositionally biased region" description="Basic and acidic residues" evidence="1">
    <location>
        <begin position="7"/>
        <end position="25"/>
    </location>
</feature>
<protein>
    <submittedName>
        <fullName evidence="2">Uncharacterized protein</fullName>
    </submittedName>
</protein>
<proteinExistence type="predicted"/>
<evidence type="ECO:0000256" key="1">
    <source>
        <dbReference type="SAM" id="MobiDB-lite"/>
    </source>
</evidence>
<organism evidence="2 3">
    <name type="scientific">Vicia faba</name>
    <name type="common">Broad bean</name>
    <name type="synonym">Faba vulgaris</name>
    <dbReference type="NCBI Taxonomy" id="3906"/>
    <lineage>
        <taxon>Eukaryota</taxon>
        <taxon>Viridiplantae</taxon>
        <taxon>Streptophyta</taxon>
        <taxon>Embryophyta</taxon>
        <taxon>Tracheophyta</taxon>
        <taxon>Spermatophyta</taxon>
        <taxon>Magnoliopsida</taxon>
        <taxon>eudicotyledons</taxon>
        <taxon>Gunneridae</taxon>
        <taxon>Pentapetalae</taxon>
        <taxon>rosids</taxon>
        <taxon>fabids</taxon>
        <taxon>Fabales</taxon>
        <taxon>Fabaceae</taxon>
        <taxon>Papilionoideae</taxon>
        <taxon>50 kb inversion clade</taxon>
        <taxon>NPAAA clade</taxon>
        <taxon>Hologalegina</taxon>
        <taxon>IRL clade</taxon>
        <taxon>Fabeae</taxon>
        <taxon>Vicia</taxon>
    </lineage>
</organism>
<dbReference type="Proteomes" id="UP001157006">
    <property type="component" value="Chromosome 5"/>
</dbReference>
<feature type="region of interest" description="Disordered" evidence="1">
    <location>
        <begin position="1"/>
        <end position="32"/>
    </location>
</feature>
<gene>
    <name evidence="2" type="ORF">VFH_V080960</name>
</gene>
<evidence type="ECO:0000313" key="3">
    <source>
        <dbReference type="Proteomes" id="UP001157006"/>
    </source>
</evidence>
<sequence length="162" mass="18751">MMTKPQVHKENEDHVHEDADVDTSRANDGVVNNHEHAKTLGEDVNESYCTSNGNKYILISNDMTTQINESVDFIRLMDENSTFLNRYLNVETKDLPCANIKDHVVKMNDNIDNGVNAHEEYIFMNNRVHVEFVQSTKDTDPYIHMLKRNDLGRIDTERETPK</sequence>
<evidence type="ECO:0000313" key="2">
    <source>
        <dbReference type="EMBL" id="CAI8613445.1"/>
    </source>
</evidence>
<name>A0AAV1AT01_VICFA</name>
<keyword evidence="3" id="KW-1185">Reference proteome</keyword>
<reference evidence="2 3" key="1">
    <citation type="submission" date="2023-01" db="EMBL/GenBank/DDBJ databases">
        <authorList>
            <person name="Kreplak J."/>
        </authorList>
    </citation>
    <scope>NUCLEOTIDE SEQUENCE [LARGE SCALE GENOMIC DNA]</scope>
</reference>
<dbReference type="AlphaFoldDB" id="A0AAV1AT01"/>